<evidence type="ECO:0008006" key="7">
    <source>
        <dbReference type="Google" id="ProtNLM"/>
    </source>
</evidence>
<evidence type="ECO:0000256" key="4">
    <source>
        <dbReference type="ARBA" id="ARBA00022825"/>
    </source>
</evidence>
<dbReference type="InterPro" id="IPR029062">
    <property type="entry name" value="Class_I_gatase-like"/>
</dbReference>
<dbReference type="EMBL" id="SCWE01000001">
    <property type="protein sequence ID" value="TDM02740.1"/>
    <property type="molecule type" value="Genomic_DNA"/>
</dbReference>
<dbReference type="RefSeq" id="WP_133428828.1">
    <property type="nucleotide sequence ID" value="NZ_BMCC01000002.1"/>
</dbReference>
<dbReference type="Pfam" id="PF03575">
    <property type="entry name" value="Peptidase_S51"/>
    <property type="match status" value="1"/>
</dbReference>
<dbReference type="InterPro" id="IPR005320">
    <property type="entry name" value="Peptidase_S51"/>
</dbReference>
<dbReference type="GO" id="GO:0008236">
    <property type="term" value="F:serine-type peptidase activity"/>
    <property type="evidence" value="ECO:0007669"/>
    <property type="project" value="UniProtKB-KW"/>
</dbReference>
<evidence type="ECO:0000256" key="1">
    <source>
        <dbReference type="ARBA" id="ARBA00006534"/>
    </source>
</evidence>
<evidence type="ECO:0000256" key="3">
    <source>
        <dbReference type="ARBA" id="ARBA00022801"/>
    </source>
</evidence>
<evidence type="ECO:0000313" key="6">
    <source>
        <dbReference type="Proteomes" id="UP000295328"/>
    </source>
</evidence>
<organism evidence="5 6">
    <name type="scientific">Macrococcus hajekii</name>
    <dbReference type="NCBI Taxonomy" id="198482"/>
    <lineage>
        <taxon>Bacteria</taxon>
        <taxon>Bacillati</taxon>
        <taxon>Bacillota</taxon>
        <taxon>Bacilli</taxon>
        <taxon>Bacillales</taxon>
        <taxon>Staphylococcaceae</taxon>
        <taxon>Macrococcus</taxon>
    </lineage>
</organism>
<dbReference type="Gene3D" id="3.40.50.880">
    <property type="match status" value="1"/>
</dbReference>
<keyword evidence="4" id="KW-0720">Serine protease</keyword>
<dbReference type="Proteomes" id="UP000295328">
    <property type="component" value="Unassembled WGS sequence"/>
</dbReference>
<comment type="similarity">
    <text evidence="1">Belongs to the peptidase S51 family.</text>
</comment>
<keyword evidence="6" id="KW-1185">Reference proteome</keyword>
<protein>
    <recommendedName>
        <fullName evidence="7">Peptidase S51</fullName>
    </recommendedName>
</protein>
<keyword evidence="3" id="KW-0378">Hydrolase</keyword>
<dbReference type="OrthoDB" id="9778515at2"/>
<proteinExistence type="inferred from homology"/>
<reference evidence="5 6" key="1">
    <citation type="submission" date="2019-01" db="EMBL/GenBank/DDBJ databases">
        <title>Draft genome sequences of the type strains of six Macrococcus species.</title>
        <authorList>
            <person name="Mazhar S."/>
            <person name="Altermann E."/>
            <person name="Hill C."/>
            <person name="Mcauliffe O."/>
        </authorList>
    </citation>
    <scope>NUCLEOTIDE SEQUENCE [LARGE SCALE GENOMIC DNA]</scope>
    <source>
        <strain evidence="5 6">CCM4809</strain>
    </source>
</reference>
<name>A0A4R6BLR0_9STAP</name>
<keyword evidence="2" id="KW-0645">Protease</keyword>
<comment type="caution">
    <text evidence="5">The sequence shown here is derived from an EMBL/GenBank/DDBJ whole genome shotgun (WGS) entry which is preliminary data.</text>
</comment>
<evidence type="ECO:0000313" key="5">
    <source>
        <dbReference type="EMBL" id="TDM02740.1"/>
    </source>
</evidence>
<sequence>MFLFSGGSSSQDILKTNEKFAELISFGKVLYIPHVGDENHQSYESSYHYVKDMFEQVGIKEVSLCTDLASLTLNYLVSFDAIYFSGGSVTKLTHEIKHANLTDMLKIFEQKKVIYGQSAGAIVFGSEAGYGVEEEYLSFIDYSLVCHFNEEKVEEIKQSIYRDVICIGDGHSVIYDKGEFQNLVGRSMLIKYDSTKKG</sequence>
<dbReference type="AlphaFoldDB" id="A0A4R6BLR0"/>
<dbReference type="SUPFAM" id="SSF52317">
    <property type="entry name" value="Class I glutamine amidotransferase-like"/>
    <property type="match status" value="1"/>
</dbReference>
<gene>
    <name evidence="5" type="ORF">ERX37_01220</name>
</gene>
<accession>A0A4R6BLR0</accession>
<dbReference type="GO" id="GO:0006508">
    <property type="term" value="P:proteolysis"/>
    <property type="evidence" value="ECO:0007669"/>
    <property type="project" value="UniProtKB-KW"/>
</dbReference>
<evidence type="ECO:0000256" key="2">
    <source>
        <dbReference type="ARBA" id="ARBA00022670"/>
    </source>
</evidence>